<dbReference type="Gene3D" id="1.10.530.10">
    <property type="match status" value="1"/>
</dbReference>
<dbReference type="PROSITE" id="PS00922">
    <property type="entry name" value="TRANSGLYCOSYLASE"/>
    <property type="match status" value="1"/>
</dbReference>
<sequence length="160" mass="17880">MLGSSSVSSNQSIPSREELKTVATSIAKHYGLSADLIHALITVESDWQPAVVSKKGAVGLMQLMPATAERFAVVDSYDPYQNLQGGMRYLRFLFNRFHGRLDLVLAAYNAGENAVDRYNGIPPYSETQAYVHKVLKLYGAPAFPVRSVRRIRSYHLMRVM</sequence>
<dbReference type="PANTHER" id="PTHR37423:SF2">
    <property type="entry name" value="MEMBRANE-BOUND LYTIC MUREIN TRANSGLYCOSYLASE C"/>
    <property type="match status" value="1"/>
</dbReference>
<dbReference type="GO" id="GO:0000270">
    <property type="term" value="P:peptidoglycan metabolic process"/>
    <property type="evidence" value="ECO:0007669"/>
    <property type="project" value="InterPro"/>
</dbReference>
<protein>
    <submittedName>
        <fullName evidence="3">Lytic transglycosylase domain-containing protein</fullName>
    </submittedName>
</protein>
<name>A0A9E4MZI9_9GAMM</name>
<dbReference type="Pfam" id="PF01464">
    <property type="entry name" value="SLT"/>
    <property type="match status" value="1"/>
</dbReference>
<proteinExistence type="inferred from homology"/>
<dbReference type="InterPro" id="IPR008258">
    <property type="entry name" value="Transglycosylase_SLT_dom_1"/>
</dbReference>
<comment type="caution">
    <text evidence="3">The sequence shown here is derived from an EMBL/GenBank/DDBJ whole genome shotgun (WGS) entry which is preliminary data.</text>
</comment>
<dbReference type="InterPro" id="IPR023346">
    <property type="entry name" value="Lysozyme-like_dom_sf"/>
</dbReference>
<dbReference type="PANTHER" id="PTHR37423">
    <property type="entry name" value="SOLUBLE LYTIC MUREIN TRANSGLYCOSYLASE-RELATED"/>
    <property type="match status" value="1"/>
</dbReference>
<dbReference type="AlphaFoldDB" id="A0A9E4MZI9"/>
<dbReference type="EMBL" id="JAEPDI010000001">
    <property type="protein sequence ID" value="MCG7937549.1"/>
    <property type="molecule type" value="Genomic_DNA"/>
</dbReference>
<evidence type="ECO:0000259" key="2">
    <source>
        <dbReference type="Pfam" id="PF01464"/>
    </source>
</evidence>
<dbReference type="GO" id="GO:0016020">
    <property type="term" value="C:membrane"/>
    <property type="evidence" value="ECO:0007669"/>
    <property type="project" value="InterPro"/>
</dbReference>
<accession>A0A9E4MZI9</accession>
<dbReference type="SUPFAM" id="SSF53955">
    <property type="entry name" value="Lysozyme-like"/>
    <property type="match status" value="1"/>
</dbReference>
<comment type="similarity">
    <text evidence="1">Belongs to the transglycosylase Slt family.</text>
</comment>
<dbReference type="Proteomes" id="UP000886687">
    <property type="component" value="Unassembled WGS sequence"/>
</dbReference>
<organism evidence="3 4">
    <name type="scientific">Candidatus Thiodiazotropha lotti</name>
    <dbReference type="NCBI Taxonomy" id="2792787"/>
    <lineage>
        <taxon>Bacteria</taxon>
        <taxon>Pseudomonadati</taxon>
        <taxon>Pseudomonadota</taxon>
        <taxon>Gammaproteobacteria</taxon>
        <taxon>Chromatiales</taxon>
        <taxon>Sedimenticolaceae</taxon>
        <taxon>Candidatus Thiodiazotropha</taxon>
    </lineage>
</organism>
<feature type="domain" description="Transglycosylase SLT" evidence="2">
    <location>
        <begin position="26"/>
        <end position="123"/>
    </location>
</feature>
<dbReference type="InterPro" id="IPR000189">
    <property type="entry name" value="Transglyc_AS"/>
</dbReference>
<evidence type="ECO:0000313" key="3">
    <source>
        <dbReference type="EMBL" id="MCG7937549.1"/>
    </source>
</evidence>
<evidence type="ECO:0000313" key="4">
    <source>
        <dbReference type="Proteomes" id="UP000886687"/>
    </source>
</evidence>
<gene>
    <name evidence="3" type="ORF">JAZ04_01660</name>
</gene>
<evidence type="ECO:0000256" key="1">
    <source>
        <dbReference type="ARBA" id="ARBA00007734"/>
    </source>
</evidence>
<dbReference type="CDD" id="cd00254">
    <property type="entry name" value="LT-like"/>
    <property type="match status" value="1"/>
</dbReference>
<dbReference type="GO" id="GO:0008933">
    <property type="term" value="F:peptidoglycan lytic transglycosylase activity"/>
    <property type="evidence" value="ECO:0007669"/>
    <property type="project" value="InterPro"/>
</dbReference>
<reference evidence="3" key="1">
    <citation type="journal article" date="2021" name="Proc. Natl. Acad. Sci. U.S.A.">
        <title>Global biogeography of chemosynthetic symbionts reveals both localized and globally distributed symbiont groups. .</title>
        <authorList>
            <person name="Osvatic J.T."/>
            <person name="Wilkins L.G.E."/>
            <person name="Leibrecht L."/>
            <person name="Leray M."/>
            <person name="Zauner S."/>
            <person name="Polzin J."/>
            <person name="Camacho Y."/>
            <person name="Gros O."/>
            <person name="van Gils J.A."/>
            <person name="Eisen J.A."/>
            <person name="Petersen J.M."/>
            <person name="Yuen B."/>
        </authorList>
    </citation>
    <scope>NUCLEOTIDE SEQUENCE</scope>
    <source>
        <strain evidence="3">MAGL173</strain>
    </source>
</reference>